<name>A0A2A6CUH8_PRIPA</name>
<reference evidence="3" key="1">
    <citation type="journal article" date="2008" name="Nat. Genet.">
        <title>The Pristionchus pacificus genome provides a unique perspective on nematode lifestyle and parasitism.</title>
        <authorList>
            <person name="Dieterich C."/>
            <person name="Clifton S.W."/>
            <person name="Schuster L.N."/>
            <person name="Chinwalla A."/>
            <person name="Delehaunty K."/>
            <person name="Dinkelacker I."/>
            <person name="Fulton L."/>
            <person name="Fulton R."/>
            <person name="Godfrey J."/>
            <person name="Minx P."/>
            <person name="Mitreva M."/>
            <person name="Roeseler W."/>
            <person name="Tian H."/>
            <person name="Witte H."/>
            <person name="Yang S.P."/>
            <person name="Wilson R.K."/>
            <person name="Sommer R.J."/>
        </authorList>
    </citation>
    <scope>NUCLEOTIDE SEQUENCE [LARGE SCALE GENOMIC DNA]</scope>
    <source>
        <strain evidence="3">PS312</strain>
    </source>
</reference>
<evidence type="ECO:0000313" key="3">
    <source>
        <dbReference type="Proteomes" id="UP000005239"/>
    </source>
</evidence>
<dbReference type="Proteomes" id="UP000005239">
    <property type="component" value="Unassembled WGS sequence"/>
</dbReference>
<accession>A0A8R1UCU5</accession>
<sequence>MTSSDNNNNNINVPENEAPQTPTSSPPVEFMVQLSPARIAEFQRLSEDMTSLRPELADRSALDLNRLSNMNVEWTDANFRQQLTSLIYTNICASITEDGLLPCVSIPNPLRNLKLKLPRDTALMKQCRDE</sequence>
<protein>
    <submittedName>
        <fullName evidence="2">Uncharacterized protein</fullName>
    </submittedName>
</protein>
<organism evidence="2 3">
    <name type="scientific">Pristionchus pacificus</name>
    <name type="common">Parasitic nematode worm</name>
    <dbReference type="NCBI Taxonomy" id="54126"/>
    <lineage>
        <taxon>Eukaryota</taxon>
        <taxon>Metazoa</taxon>
        <taxon>Ecdysozoa</taxon>
        <taxon>Nematoda</taxon>
        <taxon>Chromadorea</taxon>
        <taxon>Rhabditida</taxon>
        <taxon>Rhabditina</taxon>
        <taxon>Diplogasteromorpha</taxon>
        <taxon>Diplogasteroidea</taxon>
        <taxon>Neodiplogasteridae</taxon>
        <taxon>Pristionchus</taxon>
    </lineage>
</organism>
<feature type="compositionally biased region" description="Low complexity" evidence="1">
    <location>
        <begin position="1"/>
        <end position="12"/>
    </location>
</feature>
<feature type="region of interest" description="Disordered" evidence="1">
    <location>
        <begin position="1"/>
        <end position="27"/>
    </location>
</feature>
<proteinExistence type="predicted"/>
<keyword evidence="3" id="KW-1185">Reference proteome</keyword>
<dbReference type="EnsemblMetazoa" id="PPA20360.1">
    <property type="protein sequence ID" value="PPA20360.1"/>
    <property type="gene ID" value="WBGene00109914"/>
</dbReference>
<gene>
    <name evidence="2" type="primary">WBGene00109914</name>
</gene>
<dbReference type="AlphaFoldDB" id="A0A2A6CUH8"/>
<accession>A0A2A6CUH8</accession>
<reference evidence="2" key="2">
    <citation type="submission" date="2022-06" db="UniProtKB">
        <authorList>
            <consortium name="EnsemblMetazoa"/>
        </authorList>
    </citation>
    <scope>IDENTIFICATION</scope>
    <source>
        <strain evidence="2">PS312</strain>
    </source>
</reference>
<evidence type="ECO:0000313" key="2">
    <source>
        <dbReference type="EnsemblMetazoa" id="PPA20360.1"/>
    </source>
</evidence>
<evidence type="ECO:0000256" key="1">
    <source>
        <dbReference type="SAM" id="MobiDB-lite"/>
    </source>
</evidence>